<sequence>MYVENSSTYYKSIKYFSYLVRTKYAVARNRSIVNKSADRNGQISVAMTSTILELTIHLVTAATLINSA</sequence>
<organism evidence="1 2">
    <name type="scientific">Dictyocaulus viviparus</name>
    <name type="common">Bovine lungworm</name>
    <dbReference type="NCBI Taxonomy" id="29172"/>
    <lineage>
        <taxon>Eukaryota</taxon>
        <taxon>Metazoa</taxon>
        <taxon>Ecdysozoa</taxon>
        <taxon>Nematoda</taxon>
        <taxon>Chromadorea</taxon>
        <taxon>Rhabditida</taxon>
        <taxon>Rhabditina</taxon>
        <taxon>Rhabditomorpha</taxon>
        <taxon>Strongyloidea</taxon>
        <taxon>Metastrongylidae</taxon>
        <taxon>Dictyocaulus</taxon>
    </lineage>
</organism>
<evidence type="ECO:0000313" key="1">
    <source>
        <dbReference type="EMBL" id="KJH40300.1"/>
    </source>
</evidence>
<dbReference type="Proteomes" id="UP000053766">
    <property type="component" value="Unassembled WGS sequence"/>
</dbReference>
<dbReference type="AlphaFoldDB" id="A0A0D8X6Y6"/>
<gene>
    <name evidence="1" type="ORF">DICVIV_13758</name>
</gene>
<reference evidence="1 2" key="1">
    <citation type="submission" date="2013-11" db="EMBL/GenBank/DDBJ databases">
        <title>Draft genome of the bovine lungworm Dictyocaulus viviparus.</title>
        <authorList>
            <person name="Mitreva M."/>
        </authorList>
    </citation>
    <scope>NUCLEOTIDE SEQUENCE [LARGE SCALE GENOMIC DNA]</scope>
    <source>
        <strain evidence="1 2">HannoverDv2000</strain>
    </source>
</reference>
<protein>
    <submittedName>
        <fullName evidence="1">Uncharacterized protein</fullName>
    </submittedName>
</protein>
<accession>A0A0D8X6Y6</accession>
<dbReference type="EMBL" id="KN717402">
    <property type="protein sequence ID" value="KJH40300.1"/>
    <property type="molecule type" value="Genomic_DNA"/>
</dbReference>
<evidence type="ECO:0000313" key="2">
    <source>
        <dbReference type="Proteomes" id="UP000053766"/>
    </source>
</evidence>
<name>A0A0D8X6Y6_DICVI</name>
<keyword evidence="2" id="KW-1185">Reference proteome</keyword>
<reference evidence="2" key="2">
    <citation type="journal article" date="2016" name="Sci. Rep.">
        <title>Dictyocaulus viviparus genome, variome and transcriptome elucidate lungworm biology and support future intervention.</title>
        <authorList>
            <person name="McNulty S.N."/>
            <person name="Strube C."/>
            <person name="Rosa B.A."/>
            <person name="Martin J.C."/>
            <person name="Tyagi R."/>
            <person name="Choi Y.J."/>
            <person name="Wang Q."/>
            <person name="Hallsworth Pepin K."/>
            <person name="Zhang X."/>
            <person name="Ozersky P."/>
            <person name="Wilson R.K."/>
            <person name="Sternberg P.W."/>
            <person name="Gasser R.B."/>
            <person name="Mitreva M."/>
        </authorList>
    </citation>
    <scope>NUCLEOTIDE SEQUENCE [LARGE SCALE GENOMIC DNA]</scope>
    <source>
        <strain evidence="2">HannoverDv2000</strain>
    </source>
</reference>
<proteinExistence type="predicted"/>